<evidence type="ECO:0000313" key="3">
    <source>
        <dbReference type="Proteomes" id="UP000178911"/>
    </source>
</evidence>
<keyword evidence="1" id="KW-1133">Transmembrane helix</keyword>
<sequence length="230" mass="24822">MFESLSNGLRTSFESVWEGIANFIPNLLIALIIFVIGLIVANIIGRVVAQIVRALKIDSLIRKANAETYFIKAGIRLDIGKFLGVLVQWFIVIVFLLASLEVLELSQVTDFLKNVVLSYLPSVIVAVLILIAAVIIGDAMQKLVASSARAAELKSANLLGTITKWAVWIFAVLAALFQLGIAAPLLQMLFMGVVTALALSIGLAFGLGGQQAASEIIAKMRKEVADHHHM</sequence>
<dbReference type="InterPro" id="IPR008910">
    <property type="entry name" value="MSC_TM_helix"/>
</dbReference>
<organism evidence="2 3">
    <name type="scientific">Candidatus Yanofskybacteria bacterium RIFCSPLOWO2_01_FULL_43_22</name>
    <dbReference type="NCBI Taxonomy" id="1802695"/>
    <lineage>
        <taxon>Bacteria</taxon>
        <taxon>Candidatus Yanofskyibacteriota</taxon>
    </lineage>
</organism>
<feature type="transmembrane region" description="Helical" evidence="1">
    <location>
        <begin position="82"/>
        <end position="103"/>
    </location>
</feature>
<dbReference type="InterPro" id="IPR045275">
    <property type="entry name" value="MscS_archaea/bacteria_type"/>
</dbReference>
<dbReference type="PANTHER" id="PTHR30221">
    <property type="entry name" value="SMALL-CONDUCTANCE MECHANOSENSITIVE CHANNEL"/>
    <property type="match status" value="1"/>
</dbReference>
<dbReference type="GO" id="GO:0008381">
    <property type="term" value="F:mechanosensitive monoatomic ion channel activity"/>
    <property type="evidence" value="ECO:0007669"/>
    <property type="project" value="InterPro"/>
</dbReference>
<feature type="transmembrane region" description="Helical" evidence="1">
    <location>
        <begin position="20"/>
        <end position="44"/>
    </location>
</feature>
<dbReference type="Proteomes" id="UP000178911">
    <property type="component" value="Unassembled WGS sequence"/>
</dbReference>
<dbReference type="Gene3D" id="1.10.287.1260">
    <property type="match status" value="2"/>
</dbReference>
<feature type="transmembrane region" description="Helical" evidence="1">
    <location>
        <begin position="158"/>
        <end position="179"/>
    </location>
</feature>
<gene>
    <name evidence="2" type="ORF">A3A13_01480</name>
</gene>
<name>A0A1F8GHR5_9BACT</name>
<feature type="transmembrane region" description="Helical" evidence="1">
    <location>
        <begin position="115"/>
        <end position="137"/>
    </location>
</feature>
<accession>A0A1F8GHR5</accession>
<dbReference type="AlphaFoldDB" id="A0A1F8GHR5"/>
<dbReference type="STRING" id="1802695.A3A13_01480"/>
<dbReference type="Pfam" id="PF05552">
    <property type="entry name" value="MS_channel_1st_1"/>
    <property type="match status" value="2"/>
</dbReference>
<evidence type="ECO:0000256" key="1">
    <source>
        <dbReference type="SAM" id="Phobius"/>
    </source>
</evidence>
<dbReference type="EMBL" id="MGKJ01000007">
    <property type="protein sequence ID" value="OGN24945.1"/>
    <property type="molecule type" value="Genomic_DNA"/>
</dbReference>
<feature type="transmembrane region" description="Helical" evidence="1">
    <location>
        <begin position="185"/>
        <end position="207"/>
    </location>
</feature>
<reference evidence="2 3" key="1">
    <citation type="journal article" date="2016" name="Nat. Commun.">
        <title>Thousands of microbial genomes shed light on interconnected biogeochemical processes in an aquifer system.</title>
        <authorList>
            <person name="Anantharaman K."/>
            <person name="Brown C.T."/>
            <person name="Hug L.A."/>
            <person name="Sharon I."/>
            <person name="Castelle C.J."/>
            <person name="Probst A.J."/>
            <person name="Thomas B.C."/>
            <person name="Singh A."/>
            <person name="Wilkins M.J."/>
            <person name="Karaoz U."/>
            <person name="Brodie E.L."/>
            <person name="Williams K.H."/>
            <person name="Hubbard S.S."/>
            <person name="Banfield J.F."/>
        </authorList>
    </citation>
    <scope>NUCLEOTIDE SEQUENCE [LARGE SCALE GENOMIC DNA]</scope>
</reference>
<comment type="caution">
    <text evidence="2">The sequence shown here is derived from an EMBL/GenBank/DDBJ whole genome shotgun (WGS) entry which is preliminary data.</text>
</comment>
<dbReference type="PANTHER" id="PTHR30221:SF1">
    <property type="entry name" value="SMALL-CONDUCTANCE MECHANOSENSITIVE CHANNEL"/>
    <property type="match status" value="1"/>
</dbReference>
<evidence type="ECO:0008006" key="4">
    <source>
        <dbReference type="Google" id="ProtNLM"/>
    </source>
</evidence>
<evidence type="ECO:0000313" key="2">
    <source>
        <dbReference type="EMBL" id="OGN24945.1"/>
    </source>
</evidence>
<keyword evidence="1" id="KW-0812">Transmembrane</keyword>
<protein>
    <recommendedName>
        <fullName evidence="4">Small-conductance mechanosensitive ion channel</fullName>
    </recommendedName>
</protein>
<proteinExistence type="predicted"/>
<keyword evidence="1" id="KW-0472">Membrane</keyword>